<dbReference type="Pfam" id="PF01048">
    <property type="entry name" value="PNP_UDP_1"/>
    <property type="match status" value="1"/>
</dbReference>
<accession>A0AAV9VSU1</accession>
<dbReference type="GO" id="GO:0009116">
    <property type="term" value="P:nucleoside metabolic process"/>
    <property type="evidence" value="ECO:0007669"/>
    <property type="project" value="InterPro"/>
</dbReference>
<dbReference type="InterPro" id="IPR000845">
    <property type="entry name" value="Nucleoside_phosphorylase_d"/>
</dbReference>
<dbReference type="SUPFAM" id="SSF53167">
    <property type="entry name" value="Purine and uridine phosphorylases"/>
    <property type="match status" value="1"/>
</dbReference>
<organism evidence="4 5">
    <name type="scientific">Arthrobotrys musiformis</name>
    <dbReference type="NCBI Taxonomy" id="47236"/>
    <lineage>
        <taxon>Eukaryota</taxon>
        <taxon>Fungi</taxon>
        <taxon>Dikarya</taxon>
        <taxon>Ascomycota</taxon>
        <taxon>Pezizomycotina</taxon>
        <taxon>Orbiliomycetes</taxon>
        <taxon>Orbiliales</taxon>
        <taxon>Orbiliaceae</taxon>
        <taxon>Arthrobotrys</taxon>
    </lineage>
</organism>
<evidence type="ECO:0000259" key="2">
    <source>
        <dbReference type="Pfam" id="PF01048"/>
    </source>
</evidence>
<dbReference type="PANTHER" id="PTHR46082:SF6">
    <property type="entry name" value="AAA+ ATPASE DOMAIN-CONTAINING PROTEIN-RELATED"/>
    <property type="match status" value="1"/>
</dbReference>
<dbReference type="AlphaFoldDB" id="A0AAV9VSU1"/>
<dbReference type="PANTHER" id="PTHR46082">
    <property type="entry name" value="ATP/GTP-BINDING PROTEIN-RELATED"/>
    <property type="match status" value="1"/>
</dbReference>
<name>A0AAV9VSU1_9PEZI</name>
<dbReference type="Gene3D" id="3.40.50.1580">
    <property type="entry name" value="Nucleoside phosphorylase domain"/>
    <property type="match status" value="1"/>
</dbReference>
<dbReference type="Proteomes" id="UP001370758">
    <property type="component" value="Unassembled WGS sequence"/>
</dbReference>
<dbReference type="Pfam" id="PF24476">
    <property type="entry name" value="DUF7580"/>
    <property type="match status" value="1"/>
</dbReference>
<keyword evidence="5" id="KW-1185">Reference proteome</keyword>
<sequence>MHNSLLSQSTGSSQLTAINRYHTARIATYVPRILFSIMSRYDTANDEFYILRSLAWSLKGRLTRPKDRNESKCSELTSYCALIETKLRASLMRDFDTRLFTPPADELFKSLIELLESLVNEGFIATCLVPPRPPHMQDSSDHYSTQSVPMDYPKIRSVIKHLRQTEFDKRTENFELFYSAEQCEDSPTIFYVGSAELAKRTLKTISEICDSLHDMLDSSGTPKRKRPLEAENFSTNPTEFNDADILFRKHVTAVFNGLHRHLTCASHQVQLRWPDERCDKVDLFLSKCSDISTWHEVQCLCYFSNESNRRINNLCEALQQFQNFQIQVTVENRRLYPEGVYFTEPKASYTSHLVSSSPRTLEELVKTNVFYKMTTDDYLKGSPLPAKLFNRADRCTLALHLSWCFLNFFDASFMTRNWSSANIAFLVPPNHEIQEGALYIRCSLEAACREEVYSAGHPVLTSLAKTLFEIYFGDISAELETHMGSHIKIWGELCRMVSVAQYAEGCSYLEAVQGCLYLHNDWIEAKKSGKDADSKLRELIYKKVVSHLVREHESFENSAKKRQRVEKDSVRITHAVRSTAIGRDSGSRESSLPKPLISRDEQQKSMEYIEENKFNNTECRIGLQGTIINYGHINITDDQSLSEKLKPRKIIVPQGLYKSSYQDHKERNPLISRDQRTVAIVCALTLEADAVRAVFDDTYDCRNQIYDKHPEDWNTYTIGRIGKYNVVLCHLPDVGISNAAIATSRLRISYPRVELTLVVGVCGAVPSPGTGEIFLGDIIISDGLLKYGSGNVAPYPEIQERLNKLKNPAERTCFQRNTSKYLGFLQNVRKSDYSYPGIDNDKLFPDIYTHKPYGRDPIIQCNCTTCSQKGGSICDEIRKMDCSILGCVGELRQRVRLEEDKQEKFQPRLHIGKIASGDIVMTSGKDRNALAERENVIGFEMEGAGVWDNGSCLIIKGVSDYADSHKSNSWQLYAAATAACGAKAFLEFWFNN</sequence>
<feature type="domain" description="DUF7580" evidence="3">
    <location>
        <begin position="244"/>
        <end position="552"/>
    </location>
</feature>
<gene>
    <name evidence="4" type="ORF">TWF481_002637</name>
</gene>
<evidence type="ECO:0000259" key="3">
    <source>
        <dbReference type="Pfam" id="PF24476"/>
    </source>
</evidence>
<evidence type="ECO:0000313" key="4">
    <source>
        <dbReference type="EMBL" id="KAK6495589.1"/>
    </source>
</evidence>
<feature type="region of interest" description="Disordered" evidence="1">
    <location>
        <begin position="576"/>
        <end position="602"/>
    </location>
</feature>
<dbReference type="EMBL" id="JAVHJL010000012">
    <property type="protein sequence ID" value="KAK6495589.1"/>
    <property type="molecule type" value="Genomic_DNA"/>
</dbReference>
<reference evidence="4 5" key="1">
    <citation type="submission" date="2023-08" db="EMBL/GenBank/DDBJ databases">
        <authorList>
            <person name="Palmer J.M."/>
        </authorList>
    </citation>
    <scope>NUCLEOTIDE SEQUENCE [LARGE SCALE GENOMIC DNA]</scope>
    <source>
        <strain evidence="4 5">TWF481</strain>
    </source>
</reference>
<dbReference type="InterPro" id="IPR056002">
    <property type="entry name" value="DUF7580"/>
</dbReference>
<protein>
    <recommendedName>
        <fullName evidence="6">Nucleoside phosphorylase domain-containing protein</fullName>
    </recommendedName>
</protein>
<evidence type="ECO:0000313" key="5">
    <source>
        <dbReference type="Proteomes" id="UP001370758"/>
    </source>
</evidence>
<dbReference type="InterPro" id="IPR035994">
    <property type="entry name" value="Nucleoside_phosphorylase_sf"/>
</dbReference>
<comment type="caution">
    <text evidence="4">The sequence shown here is derived from an EMBL/GenBank/DDBJ whole genome shotgun (WGS) entry which is preliminary data.</text>
</comment>
<evidence type="ECO:0008006" key="6">
    <source>
        <dbReference type="Google" id="ProtNLM"/>
    </source>
</evidence>
<dbReference type="InterPro" id="IPR053137">
    <property type="entry name" value="NLR-like"/>
</dbReference>
<feature type="domain" description="Nucleoside phosphorylase" evidence="2">
    <location>
        <begin position="677"/>
        <end position="799"/>
    </location>
</feature>
<dbReference type="GO" id="GO:0003824">
    <property type="term" value="F:catalytic activity"/>
    <property type="evidence" value="ECO:0007669"/>
    <property type="project" value="InterPro"/>
</dbReference>
<evidence type="ECO:0000256" key="1">
    <source>
        <dbReference type="SAM" id="MobiDB-lite"/>
    </source>
</evidence>
<proteinExistence type="predicted"/>